<dbReference type="Gene3D" id="3.40.50.10140">
    <property type="entry name" value="Toll/interleukin-1 receptor homology (TIR) domain"/>
    <property type="match status" value="1"/>
</dbReference>
<dbReference type="HOGENOM" id="CLU_707552_0_0_6"/>
<dbReference type="InterPro" id="IPR000253">
    <property type="entry name" value="FHA_dom"/>
</dbReference>
<dbReference type="KEGG" id="nhl:Nhal_3013"/>
<dbReference type="eggNOG" id="COG1716">
    <property type="taxonomic scope" value="Bacteria"/>
</dbReference>
<dbReference type="SUPFAM" id="SSF49879">
    <property type="entry name" value="SMAD/FHA domain"/>
    <property type="match status" value="2"/>
</dbReference>
<name>D5BYT2_NITHN</name>
<dbReference type="OrthoDB" id="1426235at2"/>
<sequence length="390" mass="43461">MRAIPRHQVFISYSHQDKEWLRKLRTMLKPLIRKGKISVWDDTHIQPSQQWRNEIKQALAQAKVAVLLVSPDFLASDFIAEEELPPLLDAAEKEGLKILWIPIRASWYEETEIEKYQAAHDPANPLASLNPAEQEMALVKIAKVIKAACEPSATEALQPMAPRPLPQKATGARLQFLKGSSVSLTRLFARPQIILGRPKLTADLWLALFPLDEPDNQTRMDSFSETHAVVSMNAQAKIRDDHSKGGTKVNGTTLKGGKWQALHNGDLISFCHEALQLRVRLEPTRWLRLDRVNDSPQVENYLFLRGTGTAMMGNSEEAAIKVSETDENHLAELSYQEGGFVIVGQNTPVTINGQSISPGMRVGLRQGDLVEVGPLLFEFQIGAYPGEQVG</sequence>
<dbReference type="SMART" id="SM00255">
    <property type="entry name" value="TIR"/>
    <property type="match status" value="1"/>
</dbReference>
<evidence type="ECO:0000313" key="3">
    <source>
        <dbReference type="EMBL" id="ADE16070.1"/>
    </source>
</evidence>
<dbReference type="PROSITE" id="PS50104">
    <property type="entry name" value="TIR"/>
    <property type="match status" value="1"/>
</dbReference>
<proteinExistence type="predicted"/>
<protein>
    <submittedName>
        <fullName evidence="3">TIR protein</fullName>
    </submittedName>
</protein>
<feature type="domain" description="TIR" evidence="2">
    <location>
        <begin position="5"/>
        <end position="149"/>
    </location>
</feature>
<dbReference type="PROSITE" id="PS50006">
    <property type="entry name" value="FHA_DOMAIN"/>
    <property type="match status" value="1"/>
</dbReference>
<dbReference type="GO" id="GO:0007165">
    <property type="term" value="P:signal transduction"/>
    <property type="evidence" value="ECO:0007669"/>
    <property type="project" value="InterPro"/>
</dbReference>
<dbReference type="AlphaFoldDB" id="D5BYT2"/>
<dbReference type="Gene3D" id="2.60.200.20">
    <property type="match status" value="1"/>
</dbReference>
<dbReference type="SUPFAM" id="SSF52200">
    <property type="entry name" value="Toll/Interleukin receptor TIR domain"/>
    <property type="match status" value="1"/>
</dbReference>
<dbReference type="InterPro" id="IPR035897">
    <property type="entry name" value="Toll_tir_struct_dom_sf"/>
</dbReference>
<accession>D5BYT2</accession>
<dbReference type="RefSeq" id="WP_013033920.1">
    <property type="nucleotide sequence ID" value="NC_013960.1"/>
</dbReference>
<reference evidence="4" key="1">
    <citation type="submission" date="2010-04" db="EMBL/GenBank/DDBJ databases">
        <title>Complete genome sequence of Nitrosococcus halophilus Nc4, a salt-adapted, aerobic obligate ammonia-oxidizing sulfur purple bacterium.</title>
        <authorList>
            <consortium name="US DOE Joint Genome Institute"/>
            <person name="Campbell M.A."/>
            <person name="Malfatti S.A."/>
            <person name="Chain P.S.G."/>
            <person name="Heidelberg J.F."/>
            <person name="Ward B.B."/>
            <person name="Klotz M.G."/>
        </authorList>
    </citation>
    <scope>NUCLEOTIDE SEQUENCE [LARGE SCALE GENOMIC DNA]</scope>
    <source>
        <strain evidence="4">Nc4</strain>
    </source>
</reference>
<dbReference type="Pfam" id="PF13676">
    <property type="entry name" value="TIR_2"/>
    <property type="match status" value="1"/>
</dbReference>
<dbReference type="CDD" id="cd00060">
    <property type="entry name" value="FHA"/>
    <property type="match status" value="2"/>
</dbReference>
<evidence type="ECO:0000259" key="2">
    <source>
        <dbReference type="PROSITE" id="PS50104"/>
    </source>
</evidence>
<evidence type="ECO:0000313" key="4">
    <source>
        <dbReference type="Proteomes" id="UP000001844"/>
    </source>
</evidence>
<dbReference type="InterPro" id="IPR008984">
    <property type="entry name" value="SMAD_FHA_dom_sf"/>
</dbReference>
<organism evidence="3 4">
    <name type="scientific">Nitrosococcus halophilus (strain Nc4)</name>
    <dbReference type="NCBI Taxonomy" id="472759"/>
    <lineage>
        <taxon>Bacteria</taxon>
        <taxon>Pseudomonadati</taxon>
        <taxon>Pseudomonadota</taxon>
        <taxon>Gammaproteobacteria</taxon>
        <taxon>Chromatiales</taxon>
        <taxon>Chromatiaceae</taxon>
        <taxon>Nitrosococcus</taxon>
    </lineage>
</organism>
<feature type="domain" description="FHA" evidence="1">
    <location>
        <begin position="193"/>
        <end position="254"/>
    </location>
</feature>
<dbReference type="STRING" id="472759.Nhal_3013"/>
<dbReference type="Pfam" id="PF00498">
    <property type="entry name" value="FHA"/>
    <property type="match status" value="1"/>
</dbReference>
<evidence type="ECO:0000259" key="1">
    <source>
        <dbReference type="PROSITE" id="PS50006"/>
    </source>
</evidence>
<dbReference type="EMBL" id="CP001798">
    <property type="protein sequence ID" value="ADE16070.1"/>
    <property type="molecule type" value="Genomic_DNA"/>
</dbReference>
<dbReference type="Proteomes" id="UP000001844">
    <property type="component" value="Chromosome"/>
</dbReference>
<dbReference type="InterPro" id="IPR000157">
    <property type="entry name" value="TIR_dom"/>
</dbReference>
<keyword evidence="4" id="KW-1185">Reference proteome</keyword>
<gene>
    <name evidence="3" type="ordered locus">Nhal_3013</name>
</gene>